<reference evidence="1 2" key="1">
    <citation type="submission" date="2018-10" db="EMBL/GenBank/DDBJ databases">
        <title>Natrarchaeobius chitinivorans gen. nov., sp. nov., and Natrarchaeobius haloalkaliphilus sp. nov., alkaliphilic, chitin-utilizing haloarchaea from hypersaline alkaline lakes.</title>
        <authorList>
            <person name="Sorokin D.Y."/>
            <person name="Elcheninov A.G."/>
            <person name="Kostrikina N.A."/>
            <person name="Bale N.J."/>
            <person name="Sinninghe Damste J.S."/>
            <person name="Khijniak T.V."/>
            <person name="Kublanov I.V."/>
            <person name="Toshchakov S.V."/>
        </authorList>
    </citation>
    <scope>NUCLEOTIDE SEQUENCE [LARGE SCALE GENOMIC DNA]</scope>
    <source>
        <strain evidence="1 2">AArcht-Sl</strain>
    </source>
</reference>
<dbReference type="Proteomes" id="UP000273828">
    <property type="component" value="Unassembled WGS sequence"/>
</dbReference>
<dbReference type="PANTHER" id="PTHR30565">
    <property type="entry name" value="PROTEIN YCIF"/>
    <property type="match status" value="1"/>
</dbReference>
<dbReference type="SUPFAM" id="SSF47240">
    <property type="entry name" value="Ferritin-like"/>
    <property type="match status" value="1"/>
</dbReference>
<accession>A0A3N6N4V9</accession>
<proteinExistence type="predicted"/>
<keyword evidence="2" id="KW-1185">Reference proteome</keyword>
<protein>
    <submittedName>
        <fullName evidence="1">DUF892 family protein</fullName>
    </submittedName>
</protein>
<dbReference type="InterPro" id="IPR009078">
    <property type="entry name" value="Ferritin-like_SF"/>
</dbReference>
<gene>
    <name evidence="1" type="ORF">EA462_03290</name>
</gene>
<dbReference type="InterPro" id="IPR047114">
    <property type="entry name" value="YciF"/>
</dbReference>
<dbReference type="InterPro" id="IPR010287">
    <property type="entry name" value="DUF892_YciF-like"/>
</dbReference>
<dbReference type="Pfam" id="PF05974">
    <property type="entry name" value="DUF892"/>
    <property type="match status" value="1"/>
</dbReference>
<comment type="caution">
    <text evidence="1">The sequence shown here is derived from an EMBL/GenBank/DDBJ whole genome shotgun (WGS) entry which is preliminary data.</text>
</comment>
<dbReference type="Gene3D" id="1.20.1260.10">
    <property type="match status" value="1"/>
</dbReference>
<dbReference type="EMBL" id="REFY01000001">
    <property type="protein sequence ID" value="RQG93232.1"/>
    <property type="molecule type" value="Genomic_DNA"/>
</dbReference>
<dbReference type="OrthoDB" id="197444at2157"/>
<name>A0A3N6N4V9_9EURY</name>
<evidence type="ECO:0000313" key="2">
    <source>
        <dbReference type="Proteomes" id="UP000273828"/>
    </source>
</evidence>
<sequence>MTTTTPTEMFERELQKLYHAELEILDLHADLAEAAASEDVEVLFTDHEEDTVEQIHRIERLFEELDQEPRAEGSPVMEGILAEKNEIVSTDVPPALRDLDVLSTGMMNERFEITVLDRLLLLAADIELPEEITKELAANRQEARAALTKMEAIVERRRVE</sequence>
<evidence type="ECO:0000313" key="1">
    <source>
        <dbReference type="EMBL" id="RQG93232.1"/>
    </source>
</evidence>
<organism evidence="1 2">
    <name type="scientific">Natrarchaeobius halalkaliphilus</name>
    <dbReference type="NCBI Taxonomy" id="1679091"/>
    <lineage>
        <taxon>Archaea</taxon>
        <taxon>Methanobacteriati</taxon>
        <taxon>Methanobacteriota</taxon>
        <taxon>Stenosarchaea group</taxon>
        <taxon>Halobacteria</taxon>
        <taxon>Halobacteriales</taxon>
        <taxon>Natrialbaceae</taxon>
        <taxon>Natrarchaeobius</taxon>
    </lineage>
</organism>
<dbReference type="InterPro" id="IPR012347">
    <property type="entry name" value="Ferritin-like"/>
</dbReference>
<dbReference type="RefSeq" id="WP_124177128.1">
    <property type="nucleotide sequence ID" value="NZ_REFY01000001.1"/>
</dbReference>
<dbReference type="PANTHER" id="PTHR30565:SF9">
    <property type="entry name" value="PROTEIN YCIF"/>
    <property type="match status" value="1"/>
</dbReference>
<dbReference type="AlphaFoldDB" id="A0A3N6N4V9"/>